<name>A0A4P9Y516_9FUNG</name>
<evidence type="ECO:0000256" key="4">
    <source>
        <dbReference type="SAM" id="SignalP"/>
    </source>
</evidence>
<evidence type="ECO:0000256" key="3">
    <source>
        <dbReference type="SAM" id="MobiDB-lite"/>
    </source>
</evidence>
<evidence type="ECO:0000256" key="2">
    <source>
        <dbReference type="PROSITE-ProRule" id="PRU00192"/>
    </source>
</evidence>
<reference evidence="7" key="1">
    <citation type="journal article" date="2018" name="Nat. Microbiol.">
        <title>Leveraging single-cell genomics to expand the fungal tree of life.</title>
        <authorList>
            <person name="Ahrendt S.R."/>
            <person name="Quandt C.A."/>
            <person name="Ciobanu D."/>
            <person name="Clum A."/>
            <person name="Salamov A."/>
            <person name="Andreopoulos B."/>
            <person name="Cheng J.F."/>
            <person name="Woyke T."/>
            <person name="Pelin A."/>
            <person name="Henrissat B."/>
            <person name="Reynolds N.K."/>
            <person name="Benny G.L."/>
            <person name="Smith M.E."/>
            <person name="James T.Y."/>
            <person name="Grigoriev I.V."/>
        </authorList>
    </citation>
    <scope>NUCLEOTIDE SEQUENCE [LARGE SCALE GENOMIC DNA]</scope>
</reference>
<dbReference type="SMART" id="SM00326">
    <property type="entry name" value="SH3"/>
    <property type="match status" value="1"/>
</dbReference>
<feature type="region of interest" description="Disordered" evidence="3">
    <location>
        <begin position="157"/>
        <end position="186"/>
    </location>
</feature>
<feature type="domain" description="SH3" evidence="5">
    <location>
        <begin position="334"/>
        <end position="396"/>
    </location>
</feature>
<evidence type="ECO:0000256" key="1">
    <source>
        <dbReference type="ARBA" id="ARBA00022443"/>
    </source>
</evidence>
<dbReference type="InterPro" id="IPR001452">
    <property type="entry name" value="SH3_domain"/>
</dbReference>
<proteinExistence type="predicted"/>
<feature type="compositionally biased region" description="Polar residues" evidence="3">
    <location>
        <begin position="320"/>
        <end position="333"/>
    </location>
</feature>
<dbReference type="AlphaFoldDB" id="A0A4P9Y516"/>
<dbReference type="Proteomes" id="UP000267251">
    <property type="component" value="Unassembled WGS sequence"/>
</dbReference>
<dbReference type="EMBL" id="KZ987905">
    <property type="protein sequence ID" value="RKP14003.1"/>
    <property type="molecule type" value="Genomic_DNA"/>
</dbReference>
<feature type="region of interest" description="Disordered" evidence="3">
    <location>
        <begin position="303"/>
        <end position="333"/>
    </location>
</feature>
<organism evidence="6 7">
    <name type="scientific">Piptocephalis cylindrospora</name>
    <dbReference type="NCBI Taxonomy" id="1907219"/>
    <lineage>
        <taxon>Eukaryota</taxon>
        <taxon>Fungi</taxon>
        <taxon>Fungi incertae sedis</taxon>
        <taxon>Zoopagomycota</taxon>
        <taxon>Zoopagomycotina</taxon>
        <taxon>Zoopagomycetes</taxon>
        <taxon>Zoopagales</taxon>
        <taxon>Piptocephalidaceae</taxon>
        <taxon>Piptocephalis</taxon>
    </lineage>
</organism>
<dbReference type="InterPro" id="IPR036028">
    <property type="entry name" value="SH3-like_dom_sf"/>
</dbReference>
<sequence>MRHNSCLTLLSAALVLATTGSAQSDSNWKNCRVPYEYKEVTYYGGTTDDNGSPWCVQIRPPPKQDWGMMDVSTVPSIPARTETGENSTCVTTGYPVTVTRKGVPVTFNVYGCYYTNQTQTQFPSAPICKTVSGAMGQCLGIVPTEIKKNANGDAKVVAGNEGSPADKVVDKVTGDDHDGDDSHGSSSPAVTIACSLIGAGVAVAAVGLLVHRRRQQSLQSDGAAKEAGGAAASGGFINQGWGALKGGVTGFRNRASGMMSGGGAARSAGHQHDLAEAAFPAGNAVSPTGIVFAAANESSNHSASSSAHNSFQMSGAGGTARSSTLITPPGASSSSGKLYPVVSTYTPTLGDELEIQPGDQVQVIVEYDDGWCQGLNLSRGNAKGVFPKHCVDMTGGAAPQPEEGPERIGGTRGARGEEGRGIPAVVWWSDERGAMGRCLPWARGTWSRFIGPSHTNQKDTACIMVIMNEAPLPTSQPHSNLNPSKGRWSRFRPRSIFLITTAWTIRIGFTTHPIQVGFRGRDISHQAMVNRTLRVHDRASHVRMRGRDGCIHRCRENTGKVIRAQSPGHPSLLQGYLIPLQEGQGLENDGVHIFPHLRLQEGTLGSLQNPRAFCLSPSISKGYHVGS</sequence>
<keyword evidence="7" id="KW-1185">Reference proteome</keyword>
<keyword evidence="1 2" id="KW-0728">SH3 domain</keyword>
<feature type="signal peptide" evidence="4">
    <location>
        <begin position="1"/>
        <end position="22"/>
    </location>
</feature>
<dbReference type="OrthoDB" id="5340910at2759"/>
<keyword evidence="4" id="KW-0732">Signal</keyword>
<gene>
    <name evidence="6" type="ORF">BJ684DRAFT_15650</name>
</gene>
<feature type="region of interest" description="Disordered" evidence="3">
    <location>
        <begin position="396"/>
        <end position="418"/>
    </location>
</feature>
<feature type="chain" id="PRO_5020411069" description="SH3 domain-containing protein" evidence="4">
    <location>
        <begin position="23"/>
        <end position="627"/>
    </location>
</feature>
<dbReference type="PROSITE" id="PS50002">
    <property type="entry name" value="SH3"/>
    <property type="match status" value="1"/>
</dbReference>
<evidence type="ECO:0000259" key="5">
    <source>
        <dbReference type="PROSITE" id="PS50002"/>
    </source>
</evidence>
<protein>
    <recommendedName>
        <fullName evidence="5">SH3 domain-containing protein</fullName>
    </recommendedName>
</protein>
<feature type="compositionally biased region" description="Basic and acidic residues" evidence="3">
    <location>
        <begin position="167"/>
        <end position="183"/>
    </location>
</feature>
<evidence type="ECO:0000313" key="7">
    <source>
        <dbReference type="Proteomes" id="UP000267251"/>
    </source>
</evidence>
<dbReference type="Gene3D" id="2.30.30.40">
    <property type="entry name" value="SH3 Domains"/>
    <property type="match status" value="1"/>
</dbReference>
<dbReference type="SUPFAM" id="SSF50044">
    <property type="entry name" value="SH3-domain"/>
    <property type="match status" value="1"/>
</dbReference>
<accession>A0A4P9Y516</accession>
<dbReference type="Pfam" id="PF14604">
    <property type="entry name" value="SH3_9"/>
    <property type="match status" value="1"/>
</dbReference>
<evidence type="ECO:0000313" key="6">
    <source>
        <dbReference type="EMBL" id="RKP14003.1"/>
    </source>
</evidence>